<feature type="region of interest" description="Disordered" evidence="1">
    <location>
        <begin position="1"/>
        <end position="55"/>
    </location>
</feature>
<evidence type="ECO:0000256" key="1">
    <source>
        <dbReference type="SAM" id="MobiDB-lite"/>
    </source>
</evidence>
<reference evidence="2 3" key="1">
    <citation type="submission" date="2014-04" db="EMBL/GenBank/DDBJ databases">
        <authorList>
            <consortium name="DOE Joint Genome Institute"/>
            <person name="Kuo A."/>
            <person name="Kohler A."/>
            <person name="Jargeat P."/>
            <person name="Nagy L.G."/>
            <person name="Floudas D."/>
            <person name="Copeland A."/>
            <person name="Barry K.W."/>
            <person name="Cichocki N."/>
            <person name="Veneault-Fourrey C."/>
            <person name="LaButti K."/>
            <person name="Lindquist E.A."/>
            <person name="Lipzen A."/>
            <person name="Lundell T."/>
            <person name="Morin E."/>
            <person name="Murat C."/>
            <person name="Sun H."/>
            <person name="Tunlid A."/>
            <person name="Henrissat B."/>
            <person name="Grigoriev I.V."/>
            <person name="Hibbett D.S."/>
            <person name="Martin F."/>
            <person name="Nordberg H.P."/>
            <person name="Cantor M.N."/>
            <person name="Hua S.X."/>
        </authorList>
    </citation>
    <scope>NUCLEOTIDE SEQUENCE [LARGE SCALE GENOMIC DNA]</scope>
    <source>
        <strain evidence="2 3">Ve08.2h10</strain>
    </source>
</reference>
<sequence length="359" mass="41628">MNSVTTESEEGQPTESHGLDPLEVEMDFNTVSKRGGDSDTNSEDEEYDGEKGRDYSRKRHLTPTLISAEEVLDDIKRLLKPSRASGIGYHRANFAPILQERLEWMKTFLWTFYDSTQQAEATGNQSPQWIAALLATVRVAMKGSWFVHNLQLWSKAYILDREDLPWDTYGDWKMSRVDNKNLAAELHLHLQSDGKYVKANDLVQYLSDPEVQQRFELKKTISLATTKQWMHKLGYRWLCNHCGQYVDGHERPDVVDYRQSVFIPNWKAMEVRMQQWSRDGITEEKLQLPQGTQPVIAWRHDKSTFYANDRRHSGWVHVDVGADPWPKGEGESIMVSDFISPKYGWCRLPDVKESARVIF</sequence>
<dbReference type="OrthoDB" id="10039611at2759"/>
<dbReference type="PANTHER" id="PTHR35871">
    <property type="entry name" value="EXPRESSED PROTEIN"/>
    <property type="match status" value="1"/>
</dbReference>
<dbReference type="Proteomes" id="UP000054538">
    <property type="component" value="Unassembled WGS sequence"/>
</dbReference>
<evidence type="ECO:0000313" key="2">
    <source>
        <dbReference type="EMBL" id="KIK73905.1"/>
    </source>
</evidence>
<dbReference type="HOGENOM" id="CLU_066050_0_0_1"/>
<dbReference type="STRING" id="930991.A0A0D0D9T5"/>
<proteinExistence type="predicted"/>
<protein>
    <submittedName>
        <fullName evidence="2">Uncharacterized protein</fullName>
    </submittedName>
</protein>
<dbReference type="InParanoid" id="A0A0D0D9T5"/>
<evidence type="ECO:0000313" key="3">
    <source>
        <dbReference type="Proteomes" id="UP000054538"/>
    </source>
</evidence>
<accession>A0A0D0D9T5</accession>
<name>A0A0D0D9T5_9AGAM</name>
<keyword evidence="3" id="KW-1185">Reference proteome</keyword>
<dbReference type="EMBL" id="KN829322">
    <property type="protein sequence ID" value="KIK73905.1"/>
    <property type="molecule type" value="Genomic_DNA"/>
</dbReference>
<reference evidence="3" key="2">
    <citation type="submission" date="2015-01" db="EMBL/GenBank/DDBJ databases">
        <title>Evolutionary Origins and Diversification of the Mycorrhizal Mutualists.</title>
        <authorList>
            <consortium name="DOE Joint Genome Institute"/>
            <consortium name="Mycorrhizal Genomics Consortium"/>
            <person name="Kohler A."/>
            <person name="Kuo A."/>
            <person name="Nagy L.G."/>
            <person name="Floudas D."/>
            <person name="Copeland A."/>
            <person name="Barry K.W."/>
            <person name="Cichocki N."/>
            <person name="Veneault-Fourrey C."/>
            <person name="LaButti K."/>
            <person name="Lindquist E.A."/>
            <person name="Lipzen A."/>
            <person name="Lundell T."/>
            <person name="Morin E."/>
            <person name="Murat C."/>
            <person name="Riley R."/>
            <person name="Ohm R."/>
            <person name="Sun H."/>
            <person name="Tunlid A."/>
            <person name="Henrissat B."/>
            <person name="Grigoriev I.V."/>
            <person name="Hibbett D.S."/>
            <person name="Martin F."/>
        </authorList>
    </citation>
    <scope>NUCLEOTIDE SEQUENCE [LARGE SCALE GENOMIC DNA]</scope>
    <source>
        <strain evidence="3">Ve08.2h10</strain>
    </source>
</reference>
<dbReference type="PANTHER" id="PTHR35871:SF1">
    <property type="entry name" value="CXC1-LIKE CYSTEINE CLUSTER ASSOCIATED WITH KDZ TRANSPOSASES DOMAIN-CONTAINING PROTEIN"/>
    <property type="match status" value="1"/>
</dbReference>
<organism evidence="2 3">
    <name type="scientific">Paxillus rubicundulus Ve08.2h10</name>
    <dbReference type="NCBI Taxonomy" id="930991"/>
    <lineage>
        <taxon>Eukaryota</taxon>
        <taxon>Fungi</taxon>
        <taxon>Dikarya</taxon>
        <taxon>Basidiomycota</taxon>
        <taxon>Agaricomycotina</taxon>
        <taxon>Agaricomycetes</taxon>
        <taxon>Agaricomycetidae</taxon>
        <taxon>Boletales</taxon>
        <taxon>Paxilineae</taxon>
        <taxon>Paxillaceae</taxon>
        <taxon>Paxillus</taxon>
    </lineage>
</organism>
<dbReference type="AlphaFoldDB" id="A0A0D0D9T5"/>
<gene>
    <name evidence="2" type="ORF">PAXRUDRAFT_20388</name>
</gene>